<evidence type="ECO:0000313" key="2">
    <source>
        <dbReference type="EMBL" id="ANA57021.1"/>
    </source>
</evidence>
<dbReference type="AlphaFoldDB" id="A0A1P8AJP0"/>
<feature type="transmembrane region" description="Helical" evidence="1">
    <location>
        <begin position="22"/>
        <end position="44"/>
    </location>
</feature>
<keyword evidence="2" id="KW-0934">Plastid</keyword>
<feature type="transmembrane region" description="Helical" evidence="1">
    <location>
        <begin position="175"/>
        <end position="199"/>
    </location>
</feature>
<accession>A0A1P8AJP0</accession>
<dbReference type="EMBL" id="KX013546">
    <property type="protein sequence ID" value="ANA57021.1"/>
    <property type="molecule type" value="Genomic_DNA"/>
</dbReference>
<geneLocation type="chloroplast" evidence="2"/>
<keyword evidence="1" id="KW-0472">Membrane</keyword>
<feature type="transmembrane region" description="Helical" evidence="1">
    <location>
        <begin position="89"/>
        <end position="107"/>
    </location>
</feature>
<protein>
    <submittedName>
        <fullName evidence="2">Hypothetical chloroplast RF1</fullName>
    </submittedName>
</protein>
<keyword evidence="1" id="KW-1133">Transmembrane helix</keyword>
<keyword evidence="2" id="KW-0150">Chloroplast</keyword>
<reference evidence="2" key="1">
    <citation type="journal article" date="2017" name="J. Phycol.">
        <title>Comparative DNA sequence analyses of Pyramimonas parkeae (Prasinophyceae) chloroplast genomes.</title>
        <authorList>
            <person name="Satjarak A."/>
            <person name="Graham L.E."/>
        </authorList>
    </citation>
    <scope>NUCLEOTIDE SEQUENCE</scope>
    <source>
        <strain evidence="2">NIES254</strain>
    </source>
</reference>
<evidence type="ECO:0000256" key="1">
    <source>
        <dbReference type="SAM" id="Phobius"/>
    </source>
</evidence>
<feature type="transmembrane region" description="Helical" evidence="1">
    <location>
        <begin position="135"/>
        <end position="155"/>
    </location>
</feature>
<sequence>MLNLSEINISYLENHYSFFDTFFLGLTYSLPIALPLSPPLLICLRRIVVQGIRFGFASYLGTAIGYTFFFTLLLFGLRDFIQIWYDWEPLFYSIGLILSIKLLIAFYNEAPSDLVEQDMVKNYGIESTKPEHIPFLKYVVVGFINFILVLCNPISLTAPSIFFFDPEISKLNSPIIFLFSFFIGFICFSFFFGFIFYFIRNNLGSYKNWQEASSNEESNKLLVPITFKTFLLKFLNPFNKGLVITTLSILFMVTNEMTWNTLFQYPVENIFPAMKSASCSLPLNLDKFDGIRVFPDCDTNIENRDRQELVSRHFAVDSIAQQFLWEENPLPKAKYDLVYYRFHIHPLNKIQEAVRNFEIGQRTPLSQKTTPEQIKHLKEVKELYKQDNIPGYKTKYTARTVENTTKGISDYGYVKENGISKNIDYLNSSIKKNWSDSKMTDLTIKSNILDFIST</sequence>
<feature type="transmembrane region" description="Helical" evidence="1">
    <location>
        <begin position="56"/>
        <end position="77"/>
    </location>
</feature>
<organism evidence="2">
    <name type="scientific">Pyramimonas parkeae</name>
    <dbReference type="NCBI Taxonomy" id="36894"/>
    <lineage>
        <taxon>Eukaryota</taxon>
        <taxon>Viridiplantae</taxon>
        <taxon>Chlorophyta</taxon>
        <taxon>Pyramimonadophyceae</taxon>
        <taxon>Pyramimonadales</taxon>
        <taxon>Pyramimonadaceae</taxon>
        <taxon>Pyramimonas</taxon>
        <taxon>Pyramimonas subgen. Trichocystis</taxon>
    </lineage>
</organism>
<proteinExistence type="predicted"/>
<gene>
    <name evidence="2" type="primary">ycf1</name>
</gene>
<name>A0A1P8AJP0_9CHLO</name>
<keyword evidence="1" id="KW-0812">Transmembrane</keyword>